<name>A0ABR0FY67_9PEZI</name>
<dbReference type="RefSeq" id="XP_062737458.1">
    <property type="nucleotide sequence ID" value="XM_062874340.1"/>
</dbReference>
<keyword evidence="3" id="KW-1185">Reference proteome</keyword>
<proteinExistence type="predicted"/>
<dbReference type="Proteomes" id="UP001322138">
    <property type="component" value="Unassembled WGS sequence"/>
</dbReference>
<feature type="region of interest" description="Disordered" evidence="1">
    <location>
        <begin position="1"/>
        <end position="91"/>
    </location>
</feature>
<dbReference type="GeneID" id="87893822"/>
<sequence>MATNSSRGNPIGAHDGPKTSTGAEVPPIGEDTKQDLAETSTTEATGEHVPGQDPTVEAGTTEEGAAAAAAVPAEAAAEEGEQEETKSKKKH</sequence>
<evidence type="ECO:0000313" key="3">
    <source>
        <dbReference type="Proteomes" id="UP001322138"/>
    </source>
</evidence>
<comment type="caution">
    <text evidence="2">The sequence shown here is derived from an EMBL/GenBank/DDBJ whole genome shotgun (WGS) entry which is preliminary data.</text>
</comment>
<dbReference type="GO" id="GO:0004832">
    <property type="term" value="F:valine-tRNA ligase activity"/>
    <property type="evidence" value="ECO:0007669"/>
    <property type="project" value="UniProtKB-EC"/>
</dbReference>
<keyword evidence="2" id="KW-0436">Ligase</keyword>
<reference evidence="2 3" key="1">
    <citation type="journal article" date="2023" name="bioRxiv">
        <title>High-quality genome assemblies of four members of thePodospora anserinaspecies complex.</title>
        <authorList>
            <person name="Ament-Velasquez S.L."/>
            <person name="Vogan A.A."/>
            <person name="Wallerman O."/>
            <person name="Hartmann F."/>
            <person name="Gautier V."/>
            <person name="Silar P."/>
            <person name="Giraud T."/>
            <person name="Johannesson H."/>
        </authorList>
    </citation>
    <scope>NUCLEOTIDE SEQUENCE [LARGE SCALE GENOMIC DNA]</scope>
    <source>
        <strain evidence="2 3">CBS 112042</strain>
    </source>
</reference>
<accession>A0ABR0FY67</accession>
<organism evidence="2 3">
    <name type="scientific">Podospora bellae-mahoneyi</name>
    <dbReference type="NCBI Taxonomy" id="2093777"/>
    <lineage>
        <taxon>Eukaryota</taxon>
        <taxon>Fungi</taxon>
        <taxon>Dikarya</taxon>
        <taxon>Ascomycota</taxon>
        <taxon>Pezizomycotina</taxon>
        <taxon>Sordariomycetes</taxon>
        <taxon>Sordariomycetidae</taxon>
        <taxon>Sordariales</taxon>
        <taxon>Podosporaceae</taxon>
        <taxon>Podospora</taxon>
    </lineage>
</organism>
<gene>
    <name evidence="2" type="primary">VAS1</name>
    <name evidence="2" type="ORF">QC761_110475</name>
</gene>
<protein>
    <submittedName>
        <fullName evidence="2">Valine--tRNA ligase</fullName>
        <ecNumber evidence="2">6.1.1.9</ecNumber>
    </submittedName>
</protein>
<dbReference type="EC" id="6.1.1.9" evidence="2"/>
<feature type="compositionally biased region" description="Low complexity" evidence="1">
    <location>
        <begin position="57"/>
        <end position="75"/>
    </location>
</feature>
<dbReference type="EMBL" id="JAFFGZ010000001">
    <property type="protein sequence ID" value="KAK4648482.1"/>
    <property type="molecule type" value="Genomic_DNA"/>
</dbReference>
<evidence type="ECO:0000313" key="2">
    <source>
        <dbReference type="EMBL" id="KAK4648482.1"/>
    </source>
</evidence>
<evidence type="ECO:0000256" key="1">
    <source>
        <dbReference type="SAM" id="MobiDB-lite"/>
    </source>
</evidence>